<proteinExistence type="predicted"/>
<evidence type="ECO:0000313" key="2">
    <source>
        <dbReference type="Proteomes" id="UP001166286"/>
    </source>
</evidence>
<gene>
    <name evidence="1" type="ORF">JMJ35_004870</name>
</gene>
<organism evidence="1 2">
    <name type="scientific">Cladonia borealis</name>
    <dbReference type="NCBI Taxonomy" id="184061"/>
    <lineage>
        <taxon>Eukaryota</taxon>
        <taxon>Fungi</taxon>
        <taxon>Dikarya</taxon>
        <taxon>Ascomycota</taxon>
        <taxon>Pezizomycotina</taxon>
        <taxon>Lecanoromycetes</taxon>
        <taxon>OSLEUM clade</taxon>
        <taxon>Lecanoromycetidae</taxon>
        <taxon>Lecanorales</taxon>
        <taxon>Lecanorineae</taxon>
        <taxon>Cladoniaceae</taxon>
        <taxon>Cladonia</taxon>
    </lineage>
</organism>
<dbReference type="AlphaFoldDB" id="A0AA39R0Y6"/>
<protein>
    <recommendedName>
        <fullName evidence="3">Polyketide synthase</fullName>
    </recommendedName>
</protein>
<keyword evidence="2" id="KW-1185">Reference proteome</keyword>
<accession>A0AA39R0Y6</accession>
<dbReference type="EMBL" id="JAFEKC020000009">
    <property type="protein sequence ID" value="KAK0512853.1"/>
    <property type="molecule type" value="Genomic_DNA"/>
</dbReference>
<dbReference type="Proteomes" id="UP001166286">
    <property type="component" value="Unassembled WGS sequence"/>
</dbReference>
<reference evidence="1" key="1">
    <citation type="submission" date="2023-03" db="EMBL/GenBank/DDBJ databases">
        <title>Complete genome of Cladonia borealis.</title>
        <authorList>
            <person name="Park H."/>
        </authorList>
    </citation>
    <scope>NUCLEOTIDE SEQUENCE</scope>
    <source>
        <strain evidence="1">ANT050790</strain>
    </source>
</reference>
<comment type="caution">
    <text evidence="1">The sequence shown here is derived from an EMBL/GenBank/DDBJ whole genome shotgun (WGS) entry which is preliminary data.</text>
</comment>
<sequence>MAILDSTTSKSSAGTSLQVNSVEDFDFDGKSIAAYGLDNMIGAELRNWLFKESGLDMGFQTLLAPTLTFEALSTTVGETLGVLKAQI</sequence>
<evidence type="ECO:0000313" key="1">
    <source>
        <dbReference type="EMBL" id="KAK0512853.1"/>
    </source>
</evidence>
<name>A0AA39R0Y6_9LECA</name>
<evidence type="ECO:0008006" key="3">
    <source>
        <dbReference type="Google" id="ProtNLM"/>
    </source>
</evidence>